<dbReference type="KEGG" id="pth:PTH_2266"/>
<proteinExistence type="predicted"/>
<dbReference type="Proteomes" id="UP000006556">
    <property type="component" value="Chromosome"/>
</dbReference>
<accession>A5CZY4</accession>
<dbReference type="EMBL" id="AP009389">
    <property type="protein sequence ID" value="BAF60447.1"/>
    <property type="molecule type" value="Genomic_DNA"/>
</dbReference>
<dbReference type="STRING" id="370438.PTH_2266"/>
<name>A5CZY4_PELTS</name>
<dbReference type="AlphaFoldDB" id="A5CZY4"/>
<protein>
    <submittedName>
        <fullName evidence="1">Uncharacterized protein</fullName>
    </submittedName>
</protein>
<sequence length="48" mass="5343">MLNLPPSPVWRPQIGSAFKPATAGKGKFTLSNWIFQLTGRRGGQGYYF</sequence>
<organism evidence="1 2">
    <name type="scientific">Pelotomaculum thermopropionicum (strain DSM 13744 / JCM 10971 / SI)</name>
    <dbReference type="NCBI Taxonomy" id="370438"/>
    <lineage>
        <taxon>Bacteria</taxon>
        <taxon>Bacillati</taxon>
        <taxon>Bacillota</taxon>
        <taxon>Clostridia</taxon>
        <taxon>Eubacteriales</taxon>
        <taxon>Desulfotomaculaceae</taxon>
        <taxon>Pelotomaculum</taxon>
    </lineage>
</organism>
<evidence type="ECO:0000313" key="1">
    <source>
        <dbReference type="EMBL" id="BAF60447.1"/>
    </source>
</evidence>
<gene>
    <name evidence="1" type="ordered locus">PTH_2266</name>
</gene>
<dbReference type="HOGENOM" id="CLU_3156007_0_0_9"/>
<keyword evidence="2" id="KW-1185">Reference proteome</keyword>
<reference evidence="2" key="1">
    <citation type="journal article" date="2008" name="Genome Res.">
        <title>The genome of Pelotomaculum thermopropionicum reveals niche-associated evolution in anaerobic microbiota.</title>
        <authorList>
            <person name="Kosaka T."/>
            <person name="Kato S."/>
            <person name="Shimoyama T."/>
            <person name="Ishii S."/>
            <person name="Abe T."/>
            <person name="Watanabe K."/>
        </authorList>
    </citation>
    <scope>NUCLEOTIDE SEQUENCE [LARGE SCALE GENOMIC DNA]</scope>
    <source>
        <strain evidence="2">DSM 13744 / JCM 10971 / SI</strain>
    </source>
</reference>
<evidence type="ECO:0000313" key="2">
    <source>
        <dbReference type="Proteomes" id="UP000006556"/>
    </source>
</evidence>